<protein>
    <submittedName>
        <fullName evidence="3">DUF3267 domain-containing protein</fullName>
    </submittedName>
</protein>
<organism evidence="2 5">
    <name type="scientific">Halococcus dombrowskii</name>
    <dbReference type="NCBI Taxonomy" id="179637"/>
    <lineage>
        <taxon>Archaea</taxon>
        <taxon>Methanobacteriati</taxon>
        <taxon>Methanobacteriota</taxon>
        <taxon>Stenosarchaea group</taxon>
        <taxon>Halobacteria</taxon>
        <taxon>Halobacteriales</taxon>
        <taxon>Halococcaceae</taxon>
        <taxon>Halococcus</taxon>
    </lineage>
</organism>
<dbReference type="KEGG" id="hdo:MUK72_15250"/>
<keyword evidence="1" id="KW-0812">Transmembrane</keyword>
<sequence length="332" mass="37160">MDTTSTKNQLKTELEEPIAVWNASPALRFGVVLILLDFAWSSIVPSEPGLLAVTVINTLFDGLSAIGIVCVLTAAVKQAEWNGTEKMPRFDWLPRLRFETRVFGSQQPAFPPDWPTDFRPPREVSSESMAKRLVIGFIWMIPLLWLLPGFWRGMTALWGTPPIGEADWLLFVGVGVVVTLLHEATHALVAAHYGCSISTGVILPLAAYIRPSGAFLSRWERIFMTLAPSIVITLSLLPALFHADGWLVTVAFCGLLFNTIGAVDDLRSVWYLLKVPSSRLYYTSSNRDHPMLVYDRLSQLDSVTLLERCEELVKRLTVPLKIQQKPTSRYPH</sequence>
<name>A0AAV3SB78_HALDO</name>
<dbReference type="Pfam" id="PF11667">
    <property type="entry name" value="DUF3267"/>
    <property type="match status" value="1"/>
</dbReference>
<reference evidence="2" key="3">
    <citation type="submission" date="2023-12" db="EMBL/GenBank/DDBJ databases">
        <authorList>
            <person name="Sun Q."/>
            <person name="Inoue M."/>
        </authorList>
    </citation>
    <scope>NUCLEOTIDE SEQUENCE</scope>
    <source>
        <strain evidence="2">JCM 12289</strain>
    </source>
</reference>
<evidence type="ECO:0000313" key="3">
    <source>
        <dbReference type="EMBL" id="UOO96876.1"/>
    </source>
</evidence>
<reference evidence="3" key="2">
    <citation type="submission" date="2022-04" db="EMBL/GenBank/DDBJ databases">
        <title>Sequencing and genomic assembly of Halococcus dombrowskii.</title>
        <authorList>
            <person name="Lim S.W."/>
            <person name="MacLea K.S."/>
        </authorList>
    </citation>
    <scope>NUCLEOTIDE SEQUENCE</scope>
    <source>
        <strain evidence="3">H4</strain>
        <plasmid evidence="3">unnamed1</plasmid>
    </source>
</reference>
<evidence type="ECO:0000256" key="1">
    <source>
        <dbReference type="SAM" id="Phobius"/>
    </source>
</evidence>
<dbReference type="Proteomes" id="UP000830542">
    <property type="component" value="Plasmid unnamed1"/>
</dbReference>
<keyword evidence="4" id="KW-1185">Reference proteome</keyword>
<dbReference type="InterPro" id="IPR021683">
    <property type="entry name" value="DUF3267"/>
</dbReference>
<dbReference type="EMBL" id="BAAADN010000001">
    <property type="protein sequence ID" value="GAA0448799.1"/>
    <property type="molecule type" value="Genomic_DNA"/>
</dbReference>
<geneLocation type="plasmid" evidence="3 4">
    <name>unnamed1</name>
</geneLocation>
<proteinExistence type="predicted"/>
<feature type="transmembrane region" description="Helical" evidence="1">
    <location>
        <begin position="246"/>
        <end position="263"/>
    </location>
</feature>
<dbReference type="AlphaFoldDB" id="A0AAV3SB78"/>
<feature type="transmembrane region" description="Helical" evidence="1">
    <location>
        <begin position="133"/>
        <end position="151"/>
    </location>
</feature>
<keyword evidence="1" id="KW-1133">Transmembrane helix</keyword>
<evidence type="ECO:0000313" key="5">
    <source>
        <dbReference type="Proteomes" id="UP001500962"/>
    </source>
</evidence>
<dbReference type="GeneID" id="71763232"/>
<keyword evidence="1" id="KW-0472">Membrane</keyword>
<dbReference type="Proteomes" id="UP001500962">
    <property type="component" value="Unassembled WGS sequence"/>
</dbReference>
<dbReference type="EMBL" id="CP095006">
    <property type="protein sequence ID" value="UOO96876.1"/>
    <property type="molecule type" value="Genomic_DNA"/>
</dbReference>
<accession>A0AAV3SB78</accession>
<evidence type="ECO:0000313" key="4">
    <source>
        <dbReference type="Proteomes" id="UP000830542"/>
    </source>
</evidence>
<gene>
    <name evidence="2" type="ORF">GCM10008985_00120</name>
    <name evidence="3" type="ORF">MUK72_15250</name>
</gene>
<reference evidence="2" key="1">
    <citation type="journal article" date="2014" name="Int. J. Syst. Evol. Microbiol.">
        <title>Complete genome sequence of Corynebacterium casei LMG S-19264T (=DSM 44701T), isolated from a smear-ripened cheese.</title>
        <authorList>
            <consortium name="US DOE Joint Genome Institute (JGI-PGF)"/>
            <person name="Walter F."/>
            <person name="Albersmeier A."/>
            <person name="Kalinowski J."/>
            <person name="Ruckert C."/>
        </authorList>
    </citation>
    <scope>NUCLEOTIDE SEQUENCE</scope>
    <source>
        <strain evidence="2">JCM 12289</strain>
    </source>
</reference>
<keyword evidence="3" id="KW-0614">Plasmid</keyword>
<dbReference type="RefSeq" id="WP_244706009.1">
    <property type="nucleotide sequence ID" value="NZ_BAAADN010000001.1"/>
</dbReference>
<feature type="transmembrane region" description="Helical" evidence="1">
    <location>
        <begin position="20"/>
        <end position="38"/>
    </location>
</feature>
<feature type="transmembrane region" description="Helical" evidence="1">
    <location>
        <begin position="221"/>
        <end position="240"/>
    </location>
</feature>
<feature type="transmembrane region" description="Helical" evidence="1">
    <location>
        <begin position="50"/>
        <end position="76"/>
    </location>
</feature>
<evidence type="ECO:0000313" key="2">
    <source>
        <dbReference type="EMBL" id="GAA0448799.1"/>
    </source>
</evidence>
<feature type="transmembrane region" description="Helical" evidence="1">
    <location>
        <begin position="187"/>
        <end position="209"/>
    </location>
</feature>